<protein>
    <recommendedName>
        <fullName evidence="3">Transcription factor Iwr1 domain-containing protein</fullName>
    </recommendedName>
</protein>
<feature type="compositionally biased region" description="Acidic residues" evidence="2">
    <location>
        <begin position="504"/>
        <end position="513"/>
    </location>
</feature>
<feature type="region of interest" description="Disordered" evidence="2">
    <location>
        <begin position="226"/>
        <end position="296"/>
    </location>
</feature>
<name>S3CU71_OPHP1</name>
<proteinExistence type="inferred from homology"/>
<feature type="region of interest" description="Disordered" evidence="2">
    <location>
        <begin position="171"/>
        <end position="210"/>
    </location>
</feature>
<feature type="compositionally biased region" description="Polar residues" evidence="2">
    <location>
        <begin position="249"/>
        <end position="260"/>
    </location>
</feature>
<feature type="region of interest" description="Disordered" evidence="2">
    <location>
        <begin position="457"/>
        <end position="538"/>
    </location>
</feature>
<dbReference type="OrthoDB" id="6255506at2759"/>
<dbReference type="PANTHER" id="PTHR28063:SF1">
    <property type="entry name" value="RNA POLYMERASE II NUCLEAR LOCALIZATION PROTEIN IWR1"/>
    <property type="match status" value="1"/>
</dbReference>
<dbReference type="HOGENOM" id="CLU_039754_0_0_1"/>
<evidence type="ECO:0000259" key="3">
    <source>
        <dbReference type="Pfam" id="PF08574"/>
    </source>
</evidence>
<feature type="region of interest" description="Disordered" evidence="2">
    <location>
        <begin position="58"/>
        <end position="123"/>
    </location>
</feature>
<keyword evidence="5" id="KW-1185">Reference proteome</keyword>
<feature type="compositionally biased region" description="Basic and acidic residues" evidence="2">
    <location>
        <begin position="331"/>
        <end position="352"/>
    </location>
</feature>
<feature type="compositionally biased region" description="Acidic residues" evidence="2">
    <location>
        <begin position="457"/>
        <end position="471"/>
    </location>
</feature>
<dbReference type="STRING" id="1262450.S3CU71"/>
<dbReference type="GO" id="GO:0005737">
    <property type="term" value="C:cytoplasm"/>
    <property type="evidence" value="ECO:0007669"/>
    <property type="project" value="TreeGrafter"/>
</dbReference>
<dbReference type="Pfam" id="PF08574">
    <property type="entry name" value="Iwr1"/>
    <property type="match status" value="1"/>
</dbReference>
<dbReference type="InterPro" id="IPR040150">
    <property type="entry name" value="Iwr1"/>
</dbReference>
<organism evidence="4 5">
    <name type="scientific">Ophiostoma piceae (strain UAMH 11346)</name>
    <name type="common">Sap stain fungus</name>
    <dbReference type="NCBI Taxonomy" id="1262450"/>
    <lineage>
        <taxon>Eukaryota</taxon>
        <taxon>Fungi</taxon>
        <taxon>Dikarya</taxon>
        <taxon>Ascomycota</taxon>
        <taxon>Pezizomycotina</taxon>
        <taxon>Sordariomycetes</taxon>
        <taxon>Sordariomycetidae</taxon>
        <taxon>Ophiostomatales</taxon>
        <taxon>Ophiostomataceae</taxon>
        <taxon>Ophiostoma</taxon>
    </lineage>
</organism>
<dbReference type="EMBL" id="KE148146">
    <property type="protein sequence ID" value="EPE10253.1"/>
    <property type="molecule type" value="Genomic_DNA"/>
</dbReference>
<feature type="region of interest" description="Disordered" evidence="2">
    <location>
        <begin position="326"/>
        <end position="408"/>
    </location>
</feature>
<evidence type="ECO:0000313" key="4">
    <source>
        <dbReference type="EMBL" id="EPE10253.1"/>
    </source>
</evidence>
<dbReference type="AlphaFoldDB" id="S3CU71"/>
<dbReference type="GO" id="GO:0006606">
    <property type="term" value="P:protein import into nucleus"/>
    <property type="evidence" value="ECO:0007669"/>
    <property type="project" value="InterPro"/>
</dbReference>
<dbReference type="VEuPathDB" id="FungiDB:F503_05348"/>
<feature type="compositionally biased region" description="Low complexity" evidence="2">
    <location>
        <begin position="97"/>
        <end position="112"/>
    </location>
</feature>
<comment type="similarity">
    <text evidence="1">Belongs to the IWR1/SLC7A6OS family.</text>
</comment>
<feature type="compositionally biased region" description="Acidic residues" evidence="2">
    <location>
        <begin position="374"/>
        <end position="406"/>
    </location>
</feature>
<dbReference type="Proteomes" id="UP000016923">
    <property type="component" value="Unassembled WGS sequence"/>
</dbReference>
<feature type="compositionally biased region" description="Acidic residues" evidence="2">
    <location>
        <begin position="480"/>
        <end position="491"/>
    </location>
</feature>
<accession>S3CU71</accession>
<feature type="compositionally biased region" description="Low complexity" evidence="2">
    <location>
        <begin position="268"/>
        <end position="293"/>
    </location>
</feature>
<gene>
    <name evidence="4" type="ORF">F503_05348</name>
</gene>
<sequence>MSLPPQVIHVKRKRTEEGPVPSFLKIESAIKRHRSDAFLYRRHDPEAAALLAAKRAAAEAEASGSLLGPRSARPPRIHASQPGDEKRKKNAPPTPTKPKLTTTTAPNTELEPSPAVPSPRPIAEPRRFHLSRHSLMAAHAAAGLGAGSIPLPGMGVAAGLAGVRKRARYAAGGQNPTEPAVFVERSKRKHRTRTHKKGESGSGSGSVSGLGKTVVDDKVILPAAASDSSAPGATLAPLPKRPGRRLATKASNLSTFTSDGNADVTDPSSGEASAETDASTTTTSAPALPPSLSHRQWNTDMEQLTRDMNDYTLEIIGRNLAQMEVTARTSDAQRESDRKRGEMSRQANERRKAAYAKYKPKPGMRYSERQATSQEEDDEAMGEEKQDGEEDDDMGSGSETDEDDYVTETYVRIPGHEAAKAQAQAASEGGDGLVPATIGLLVFDNEPDLEFFYGVEEDSEEEFEDDEDENAENYYTHDYPEDEVSSDDEFDRDAYHYRNGNASDLEEFEENSDGEGQGDGSFGIGVPLSARLTKPGDL</sequence>
<dbReference type="InterPro" id="IPR013883">
    <property type="entry name" value="TF_Iwr1_dom"/>
</dbReference>
<reference evidence="4 5" key="1">
    <citation type="journal article" date="2013" name="BMC Genomics">
        <title>The genome and transcriptome of the pine saprophyte Ophiostoma piceae, and a comparison with the bark beetle-associated pine pathogen Grosmannia clavigera.</title>
        <authorList>
            <person name="Haridas S."/>
            <person name="Wang Y."/>
            <person name="Lim L."/>
            <person name="Massoumi Alamouti S."/>
            <person name="Jackman S."/>
            <person name="Docking R."/>
            <person name="Robertson G."/>
            <person name="Birol I."/>
            <person name="Bohlmann J."/>
            <person name="Breuil C."/>
        </authorList>
    </citation>
    <scope>NUCLEOTIDE SEQUENCE [LARGE SCALE GENOMIC DNA]</scope>
    <source>
        <strain evidence="4 5">UAMH 11346</strain>
    </source>
</reference>
<dbReference type="eggNOG" id="ENOG502SE90">
    <property type="taxonomic scope" value="Eukaryota"/>
</dbReference>
<evidence type="ECO:0000256" key="2">
    <source>
        <dbReference type="SAM" id="MobiDB-lite"/>
    </source>
</evidence>
<dbReference type="OMA" id="EYWEHFA"/>
<dbReference type="PANTHER" id="PTHR28063">
    <property type="entry name" value="RNA POLYMERASE II NUCLEAR LOCALIZATION PROTEIN IWR1"/>
    <property type="match status" value="1"/>
</dbReference>
<feature type="domain" description="Transcription factor Iwr1" evidence="3">
    <location>
        <begin position="403"/>
        <end position="483"/>
    </location>
</feature>
<evidence type="ECO:0000313" key="5">
    <source>
        <dbReference type="Proteomes" id="UP000016923"/>
    </source>
</evidence>
<evidence type="ECO:0000256" key="1">
    <source>
        <dbReference type="ARBA" id="ARBA00010218"/>
    </source>
</evidence>
<feature type="compositionally biased region" description="Basic residues" evidence="2">
    <location>
        <begin position="186"/>
        <end position="196"/>
    </location>
</feature>